<sequence>MAQANVYLIFNGNCREAMHFYKEALGGELNITTMGDSPMKDQVPPEIHPQVMHAMLQNDSIVLLASDGAMGQPVTLGNAITLALQATSVEEAEHFFTALSKGGTTTMPMQETYWALRYGQLTDRFGVQWLINLSK</sequence>
<organism evidence="2 3">
    <name type="scientific">Chitinophaga nivalis</name>
    <dbReference type="NCBI Taxonomy" id="2991709"/>
    <lineage>
        <taxon>Bacteria</taxon>
        <taxon>Pseudomonadati</taxon>
        <taxon>Bacteroidota</taxon>
        <taxon>Chitinophagia</taxon>
        <taxon>Chitinophagales</taxon>
        <taxon>Chitinophagaceae</taxon>
        <taxon>Chitinophaga</taxon>
    </lineage>
</organism>
<feature type="domain" description="Glyoxalase/fosfomycin resistance/dioxygenase" evidence="1">
    <location>
        <begin position="6"/>
        <end position="129"/>
    </location>
</feature>
<protein>
    <submittedName>
        <fullName evidence="2">VOC family protein</fullName>
    </submittedName>
</protein>
<reference evidence="2 3" key="1">
    <citation type="submission" date="2022-10" db="EMBL/GenBank/DDBJ databases">
        <title>Chitinophaga nivalis PC15 sp. nov., isolated from Pyeongchang county, South Korea.</title>
        <authorList>
            <person name="Trinh H.N."/>
        </authorList>
    </citation>
    <scope>NUCLEOTIDE SEQUENCE [LARGE SCALE GENOMIC DNA]</scope>
    <source>
        <strain evidence="2 3">PC14</strain>
    </source>
</reference>
<dbReference type="InterPro" id="IPR004360">
    <property type="entry name" value="Glyas_Fos-R_dOase_dom"/>
</dbReference>
<evidence type="ECO:0000313" key="2">
    <source>
        <dbReference type="EMBL" id="MCW3488446.1"/>
    </source>
</evidence>
<dbReference type="SUPFAM" id="SSF54593">
    <property type="entry name" value="Glyoxalase/Bleomycin resistance protein/Dihydroxybiphenyl dioxygenase"/>
    <property type="match status" value="1"/>
</dbReference>
<dbReference type="PANTHER" id="PTHR33990:SF1">
    <property type="entry name" value="PROTEIN YJDN"/>
    <property type="match status" value="1"/>
</dbReference>
<evidence type="ECO:0000313" key="3">
    <source>
        <dbReference type="Proteomes" id="UP001207742"/>
    </source>
</evidence>
<gene>
    <name evidence="2" type="ORF">OL497_31425</name>
</gene>
<evidence type="ECO:0000259" key="1">
    <source>
        <dbReference type="Pfam" id="PF00903"/>
    </source>
</evidence>
<accession>A0ABT3IWT9</accession>
<dbReference type="RefSeq" id="WP_264735249.1">
    <property type="nucleotide sequence ID" value="NZ_JAPDNR010000001.1"/>
</dbReference>
<comment type="caution">
    <text evidence="2">The sequence shown here is derived from an EMBL/GenBank/DDBJ whole genome shotgun (WGS) entry which is preliminary data.</text>
</comment>
<dbReference type="EMBL" id="JAPDNS010000002">
    <property type="protein sequence ID" value="MCW3488446.1"/>
    <property type="molecule type" value="Genomic_DNA"/>
</dbReference>
<dbReference type="InterPro" id="IPR029068">
    <property type="entry name" value="Glyas_Bleomycin-R_OHBP_Dase"/>
</dbReference>
<dbReference type="InterPro" id="IPR028973">
    <property type="entry name" value="PhnB-like"/>
</dbReference>
<dbReference type="PANTHER" id="PTHR33990">
    <property type="entry name" value="PROTEIN YJDN-RELATED"/>
    <property type="match status" value="1"/>
</dbReference>
<dbReference type="Pfam" id="PF00903">
    <property type="entry name" value="Glyoxalase"/>
    <property type="match status" value="1"/>
</dbReference>
<keyword evidence="3" id="KW-1185">Reference proteome</keyword>
<dbReference type="CDD" id="cd06588">
    <property type="entry name" value="PhnB_like"/>
    <property type="match status" value="1"/>
</dbReference>
<name>A0ABT3IWT9_9BACT</name>
<dbReference type="Proteomes" id="UP001207742">
    <property type="component" value="Unassembled WGS sequence"/>
</dbReference>
<dbReference type="Gene3D" id="3.10.180.10">
    <property type="entry name" value="2,3-Dihydroxybiphenyl 1,2-Dioxygenase, domain 1"/>
    <property type="match status" value="1"/>
</dbReference>
<proteinExistence type="predicted"/>